<organism evidence="2 3">
    <name type="scientific">Botrytis hyacinthi</name>
    <dbReference type="NCBI Taxonomy" id="278943"/>
    <lineage>
        <taxon>Eukaryota</taxon>
        <taxon>Fungi</taxon>
        <taxon>Dikarya</taxon>
        <taxon>Ascomycota</taxon>
        <taxon>Pezizomycotina</taxon>
        <taxon>Leotiomycetes</taxon>
        <taxon>Helotiales</taxon>
        <taxon>Sclerotiniaceae</taxon>
        <taxon>Botrytis</taxon>
    </lineage>
</organism>
<reference evidence="2 3" key="1">
    <citation type="submission" date="2017-12" db="EMBL/GenBank/DDBJ databases">
        <title>Comparative genomics of Botrytis spp.</title>
        <authorList>
            <person name="Valero-Jimenez C.A."/>
            <person name="Tapia P."/>
            <person name="Veloso J."/>
            <person name="Silva-Moreno E."/>
            <person name="Staats M."/>
            <person name="Valdes J.H."/>
            <person name="Van Kan J.A.L."/>
        </authorList>
    </citation>
    <scope>NUCLEOTIDE SEQUENCE [LARGE SCALE GENOMIC DNA]</scope>
    <source>
        <strain evidence="2 3">Bh0001</strain>
    </source>
</reference>
<gene>
    <name evidence="2" type="ORF">BHYA_0643g00020</name>
</gene>
<keyword evidence="1" id="KW-1133">Transmembrane helix</keyword>
<proteinExistence type="predicted"/>
<keyword evidence="1" id="KW-0472">Membrane</keyword>
<keyword evidence="1" id="KW-0812">Transmembrane</keyword>
<dbReference type="EMBL" id="PQXK01000638">
    <property type="protein sequence ID" value="TGO31495.1"/>
    <property type="molecule type" value="Genomic_DNA"/>
</dbReference>
<keyword evidence="3" id="KW-1185">Reference proteome</keyword>
<comment type="caution">
    <text evidence="2">The sequence shown here is derived from an EMBL/GenBank/DDBJ whole genome shotgun (WGS) entry which is preliminary data.</text>
</comment>
<evidence type="ECO:0000313" key="3">
    <source>
        <dbReference type="Proteomes" id="UP000297814"/>
    </source>
</evidence>
<accession>A0A4Z1G3H0</accession>
<protein>
    <submittedName>
        <fullName evidence="2">Uncharacterized protein</fullName>
    </submittedName>
</protein>
<name>A0A4Z1G3H0_9HELO</name>
<dbReference type="Proteomes" id="UP000297814">
    <property type="component" value="Unassembled WGS sequence"/>
</dbReference>
<dbReference type="AlphaFoldDB" id="A0A4Z1G3H0"/>
<feature type="transmembrane region" description="Helical" evidence="1">
    <location>
        <begin position="35"/>
        <end position="56"/>
    </location>
</feature>
<sequence>MAGLALELAQENAAAFFTNITEFFKFFNNEDKVKISMFFDFLIAMAILIIMGLYFIGHPNENPMELVVGCFILDRTLSDLHH</sequence>
<evidence type="ECO:0000256" key="1">
    <source>
        <dbReference type="SAM" id="Phobius"/>
    </source>
</evidence>
<evidence type="ECO:0000313" key="2">
    <source>
        <dbReference type="EMBL" id="TGO31495.1"/>
    </source>
</evidence>